<dbReference type="EMBL" id="VSSQ01007529">
    <property type="protein sequence ID" value="MPM36194.1"/>
    <property type="molecule type" value="Genomic_DNA"/>
</dbReference>
<dbReference type="AlphaFoldDB" id="A0A644ZE83"/>
<sequence>MLAIVGSGNSNVVGTVEIQFDGEFLYRIGFLQGQVSSLSHLGKHHIAALFGHVFSPDRVVKR</sequence>
<organism evidence="1">
    <name type="scientific">bioreactor metagenome</name>
    <dbReference type="NCBI Taxonomy" id="1076179"/>
    <lineage>
        <taxon>unclassified sequences</taxon>
        <taxon>metagenomes</taxon>
        <taxon>ecological metagenomes</taxon>
    </lineage>
</organism>
<name>A0A644ZE83_9ZZZZ</name>
<evidence type="ECO:0000313" key="1">
    <source>
        <dbReference type="EMBL" id="MPM36194.1"/>
    </source>
</evidence>
<proteinExistence type="predicted"/>
<comment type="caution">
    <text evidence="1">The sequence shown here is derived from an EMBL/GenBank/DDBJ whole genome shotgun (WGS) entry which is preliminary data.</text>
</comment>
<reference evidence="1" key="1">
    <citation type="submission" date="2019-08" db="EMBL/GenBank/DDBJ databases">
        <authorList>
            <person name="Kucharzyk K."/>
            <person name="Murdoch R.W."/>
            <person name="Higgins S."/>
            <person name="Loffler F."/>
        </authorList>
    </citation>
    <scope>NUCLEOTIDE SEQUENCE</scope>
</reference>
<accession>A0A644ZE83</accession>
<protein>
    <submittedName>
        <fullName evidence="1">Uncharacterized protein</fullName>
    </submittedName>
</protein>
<gene>
    <name evidence="1" type="ORF">SDC9_82789</name>
</gene>